<dbReference type="OrthoDB" id="4062651at2759"/>
<evidence type="ECO:0008006" key="3">
    <source>
        <dbReference type="Google" id="ProtNLM"/>
    </source>
</evidence>
<dbReference type="Proteomes" id="UP001147752">
    <property type="component" value="Unassembled WGS sequence"/>
</dbReference>
<evidence type="ECO:0000313" key="1">
    <source>
        <dbReference type="EMBL" id="KAJ5360339.1"/>
    </source>
</evidence>
<evidence type="ECO:0000313" key="2">
    <source>
        <dbReference type="Proteomes" id="UP001147752"/>
    </source>
</evidence>
<accession>A0A9W9UXJ1</accession>
<protein>
    <recommendedName>
        <fullName evidence="3">Protein kinase domain-containing protein</fullName>
    </recommendedName>
</protein>
<dbReference type="AlphaFoldDB" id="A0A9W9UXJ1"/>
<reference evidence="1" key="1">
    <citation type="submission" date="2022-12" db="EMBL/GenBank/DDBJ databases">
        <authorList>
            <person name="Petersen C."/>
        </authorList>
    </citation>
    <scope>NUCLEOTIDE SEQUENCE</scope>
    <source>
        <strain evidence="1">IBT 3081</strain>
    </source>
</reference>
<name>A0A9W9UXJ1_9EURO</name>
<proteinExistence type="predicted"/>
<keyword evidence="2" id="KW-1185">Reference proteome</keyword>
<reference evidence="1" key="2">
    <citation type="journal article" date="2023" name="IMA Fungus">
        <title>Comparative genomic study of the Penicillium genus elucidates a diverse pangenome and 15 lateral gene transfer events.</title>
        <authorList>
            <person name="Petersen C."/>
            <person name="Sorensen T."/>
            <person name="Nielsen M.R."/>
            <person name="Sondergaard T.E."/>
            <person name="Sorensen J.L."/>
            <person name="Fitzpatrick D.A."/>
            <person name="Frisvad J.C."/>
            <person name="Nielsen K.L."/>
        </authorList>
    </citation>
    <scope>NUCLEOTIDE SEQUENCE</scope>
    <source>
        <strain evidence="1">IBT 3081</strain>
    </source>
</reference>
<dbReference type="GeneID" id="81466436"/>
<sequence length="130" mass="15110">MDIRQFPSVHWIWRGGISFVCEVHPCIVVKVPKSEEFEGEQFDKELEIYWIFSRSPPCPSIVQYFLFSGNGIFLEYMRDVLIDRNRLKLSDFDYKAKIGTNYEAYIALYGKILNSNEAVNLELSVSSALE</sequence>
<comment type="caution">
    <text evidence="1">The sequence shown here is derived from an EMBL/GenBank/DDBJ whole genome shotgun (WGS) entry which is preliminary data.</text>
</comment>
<organism evidence="1 2">
    <name type="scientific">Penicillium concentricum</name>
    <dbReference type="NCBI Taxonomy" id="293559"/>
    <lineage>
        <taxon>Eukaryota</taxon>
        <taxon>Fungi</taxon>
        <taxon>Dikarya</taxon>
        <taxon>Ascomycota</taxon>
        <taxon>Pezizomycotina</taxon>
        <taxon>Eurotiomycetes</taxon>
        <taxon>Eurotiomycetidae</taxon>
        <taxon>Eurotiales</taxon>
        <taxon>Aspergillaceae</taxon>
        <taxon>Penicillium</taxon>
    </lineage>
</organism>
<gene>
    <name evidence="1" type="ORF">N7517_009530</name>
</gene>
<dbReference type="EMBL" id="JAPZBT010000004">
    <property type="protein sequence ID" value="KAJ5360339.1"/>
    <property type="molecule type" value="Genomic_DNA"/>
</dbReference>
<dbReference type="RefSeq" id="XP_056575825.1">
    <property type="nucleotide sequence ID" value="XM_056727253.1"/>
</dbReference>